<comment type="subunit">
    <text evidence="3">Homodimer.</text>
</comment>
<dbReference type="Gene3D" id="1.10.620.20">
    <property type="entry name" value="Ribonucleotide Reductase, subunit A"/>
    <property type="match status" value="1"/>
</dbReference>
<evidence type="ECO:0000256" key="7">
    <source>
        <dbReference type="ARBA" id="ARBA00023002"/>
    </source>
</evidence>
<sequence>MMASRSLREGFHREFMTFFERAERTRRWSVFDDVPWERLAEVPRATDLALAAETFCGIEMFLPDYLQAHLSLLVGDYGQAWFSAHWGHEEARHALALREYLLRSGQRSEARMQDFADAVMARRWRPPYEVPRQMVVYSAFQEMTTFVSYHHQRRLAQQANDPVLAEIYRLIGRDEMAHCRFYQRILALHLDEDRTGTLTDLAHVVRTFRMPAHELLPSPRERETVRTAGFGRGAFITEVVLPVLNGLGLTRHDLYRHAPVGTVER</sequence>
<dbReference type="PANTHER" id="PTHR31155:SF9">
    <property type="entry name" value="STEAROYL-[ACYL-CARRIER-PROTEIN] 9-DESATURASE 7, CHLOROPLASTIC"/>
    <property type="match status" value="1"/>
</dbReference>
<accession>A0A918IGV4</accession>
<reference evidence="11" key="1">
    <citation type="journal article" date="2014" name="Int. J. Syst. Evol. Microbiol.">
        <title>Complete genome sequence of Corynebacterium casei LMG S-19264T (=DSM 44701T), isolated from a smear-ripened cheese.</title>
        <authorList>
            <consortium name="US DOE Joint Genome Institute (JGI-PGF)"/>
            <person name="Walter F."/>
            <person name="Albersmeier A."/>
            <person name="Kalinowski J."/>
            <person name="Ruckert C."/>
        </authorList>
    </citation>
    <scope>NUCLEOTIDE SEQUENCE</scope>
    <source>
        <strain evidence="11">JCM 4369</strain>
    </source>
</reference>
<keyword evidence="5" id="KW-0479">Metal-binding</keyword>
<evidence type="ECO:0000313" key="12">
    <source>
        <dbReference type="Proteomes" id="UP000618795"/>
    </source>
</evidence>
<dbReference type="GO" id="GO:0046872">
    <property type="term" value="F:metal ion binding"/>
    <property type="evidence" value="ECO:0007669"/>
    <property type="project" value="UniProtKB-KW"/>
</dbReference>
<gene>
    <name evidence="11" type="ORF">GCM10010260_53990</name>
</gene>
<evidence type="ECO:0000256" key="6">
    <source>
        <dbReference type="ARBA" id="ARBA00022832"/>
    </source>
</evidence>
<keyword evidence="7" id="KW-0560">Oxidoreductase</keyword>
<evidence type="ECO:0000256" key="8">
    <source>
        <dbReference type="ARBA" id="ARBA00023004"/>
    </source>
</evidence>
<dbReference type="GO" id="GO:0045300">
    <property type="term" value="F:stearoyl-[ACP] desaturase activity"/>
    <property type="evidence" value="ECO:0007669"/>
    <property type="project" value="InterPro"/>
</dbReference>
<dbReference type="InterPro" id="IPR012348">
    <property type="entry name" value="RNR-like"/>
</dbReference>
<comment type="similarity">
    <text evidence="2">Belongs to the fatty acid desaturase type 2 family.</text>
</comment>
<dbReference type="InterPro" id="IPR005067">
    <property type="entry name" value="Fatty_acid_desaturase-2"/>
</dbReference>
<keyword evidence="10" id="KW-0275">Fatty acid biosynthesis</keyword>
<dbReference type="EMBL" id="BMTD01000013">
    <property type="protein sequence ID" value="GGV09080.1"/>
    <property type="molecule type" value="Genomic_DNA"/>
</dbReference>
<evidence type="ECO:0000256" key="2">
    <source>
        <dbReference type="ARBA" id="ARBA00008749"/>
    </source>
</evidence>
<evidence type="ECO:0000256" key="10">
    <source>
        <dbReference type="ARBA" id="ARBA00023160"/>
    </source>
</evidence>
<dbReference type="Proteomes" id="UP000618795">
    <property type="component" value="Unassembled WGS sequence"/>
</dbReference>
<protein>
    <recommendedName>
        <fullName evidence="13">Acyl-ACP desaturase</fullName>
    </recommendedName>
</protein>
<dbReference type="InterPro" id="IPR009078">
    <property type="entry name" value="Ferritin-like_SF"/>
</dbReference>
<dbReference type="Pfam" id="PF03405">
    <property type="entry name" value="FA_desaturase_2"/>
    <property type="match status" value="1"/>
</dbReference>
<keyword evidence="9" id="KW-0443">Lipid metabolism</keyword>
<evidence type="ECO:0000256" key="5">
    <source>
        <dbReference type="ARBA" id="ARBA00022723"/>
    </source>
</evidence>
<keyword evidence="6" id="KW-0276">Fatty acid metabolism</keyword>
<keyword evidence="12" id="KW-1185">Reference proteome</keyword>
<evidence type="ECO:0000256" key="9">
    <source>
        <dbReference type="ARBA" id="ARBA00023098"/>
    </source>
</evidence>
<keyword evidence="4" id="KW-0444">Lipid biosynthesis</keyword>
<comment type="cofactor">
    <cofactor evidence="1">
        <name>Fe(2+)</name>
        <dbReference type="ChEBI" id="CHEBI:29033"/>
    </cofactor>
</comment>
<comment type="caution">
    <text evidence="11">The sequence shown here is derived from an EMBL/GenBank/DDBJ whole genome shotgun (WGS) entry which is preliminary data.</text>
</comment>
<evidence type="ECO:0000313" key="11">
    <source>
        <dbReference type="EMBL" id="GGV09080.1"/>
    </source>
</evidence>
<evidence type="ECO:0000256" key="1">
    <source>
        <dbReference type="ARBA" id="ARBA00001954"/>
    </source>
</evidence>
<dbReference type="SUPFAM" id="SSF47240">
    <property type="entry name" value="Ferritin-like"/>
    <property type="match status" value="1"/>
</dbReference>
<evidence type="ECO:0008006" key="13">
    <source>
        <dbReference type="Google" id="ProtNLM"/>
    </source>
</evidence>
<dbReference type="AlphaFoldDB" id="A0A918IGV4"/>
<dbReference type="PANTHER" id="PTHR31155">
    <property type="entry name" value="ACYL- ACYL-CARRIER-PROTEIN DESATURASE-RELATED"/>
    <property type="match status" value="1"/>
</dbReference>
<dbReference type="GO" id="GO:0006633">
    <property type="term" value="P:fatty acid biosynthetic process"/>
    <property type="evidence" value="ECO:0007669"/>
    <property type="project" value="UniProtKB-KW"/>
</dbReference>
<organism evidence="11 12">
    <name type="scientific">Streptomyces filipinensis</name>
    <dbReference type="NCBI Taxonomy" id="66887"/>
    <lineage>
        <taxon>Bacteria</taxon>
        <taxon>Bacillati</taxon>
        <taxon>Actinomycetota</taxon>
        <taxon>Actinomycetes</taxon>
        <taxon>Kitasatosporales</taxon>
        <taxon>Streptomycetaceae</taxon>
        <taxon>Streptomyces</taxon>
    </lineage>
</organism>
<evidence type="ECO:0000256" key="4">
    <source>
        <dbReference type="ARBA" id="ARBA00022516"/>
    </source>
</evidence>
<evidence type="ECO:0000256" key="3">
    <source>
        <dbReference type="ARBA" id="ARBA00011738"/>
    </source>
</evidence>
<reference evidence="11" key="2">
    <citation type="submission" date="2020-09" db="EMBL/GenBank/DDBJ databases">
        <authorList>
            <person name="Sun Q."/>
            <person name="Ohkuma M."/>
        </authorList>
    </citation>
    <scope>NUCLEOTIDE SEQUENCE</scope>
    <source>
        <strain evidence="11">JCM 4369</strain>
    </source>
</reference>
<keyword evidence="8" id="KW-0408">Iron</keyword>
<proteinExistence type="inferred from homology"/>
<name>A0A918IGV4_9ACTN</name>